<dbReference type="EMBL" id="CP006694">
    <property type="protein sequence ID" value="EKT88532.1"/>
    <property type="molecule type" value="Genomic_DNA"/>
</dbReference>
<accession>K8YE20</accession>
<sequence>MLLWFALQRMKLVPMFLEQKKELAYLIQILKRMIIRTKSRENILKLVKL</sequence>
<gene>
    <name evidence="1" type="ORF">LSS_01882</name>
</gene>
<dbReference type="Proteomes" id="UP000035800">
    <property type="component" value="Chromosome I"/>
</dbReference>
<dbReference type="AlphaFoldDB" id="K8YE20"/>
<reference evidence="1 2" key="2">
    <citation type="journal article" date="2014" name="Emerg. Microbes Infect.">
        <title>Potential impact on kidney infection: a whole-genome analysis of Leptospira santarosai serovar Shermani.</title>
        <authorList>
            <person name="Chou L.F."/>
            <person name="Chen T.W."/>
            <person name="Ko Y.C."/>
            <person name="Pan M.J."/>
            <person name="Tian Y.C."/>
            <person name="Chiu C.H."/>
            <person name="Tang P."/>
            <person name="Hung C.C."/>
            <person name="Yang C.W."/>
        </authorList>
    </citation>
    <scope>NUCLEOTIDE SEQUENCE</scope>
    <source>
        <strain evidence="1 2">LT 821</strain>
    </source>
</reference>
<proteinExistence type="predicted"/>
<name>K8YE20_9LEPT</name>
<reference evidence="1 2" key="1">
    <citation type="journal article" date="2012" name="Gene">
        <title>Sequence of Leptospira santarosai serovar Shermani genome and prediction of virulence-associated genes.</title>
        <authorList>
            <person name="Chou L.F."/>
            <person name="Chen Y.T."/>
            <person name="Lu C.W."/>
            <person name="Ko Y.C."/>
            <person name="Tang C.Y."/>
            <person name="Pan M.J."/>
            <person name="Tian Y.C."/>
            <person name="Chiu C.H."/>
            <person name="Hung C.C."/>
            <person name="Yang C.W."/>
        </authorList>
    </citation>
    <scope>NUCLEOTIDE SEQUENCE [LARGE SCALE GENOMIC DNA]</scope>
    <source>
        <strain evidence="1">LT 821</strain>
    </source>
</reference>
<protein>
    <submittedName>
        <fullName evidence="1">Uncharacterized protein</fullName>
    </submittedName>
</protein>
<organism evidence="1 2">
    <name type="scientific">Leptospira santarosai serovar Shermani str. LT 821</name>
    <dbReference type="NCBI Taxonomy" id="758847"/>
    <lineage>
        <taxon>Bacteria</taxon>
        <taxon>Pseudomonadati</taxon>
        <taxon>Spirochaetota</taxon>
        <taxon>Spirochaetia</taxon>
        <taxon>Leptospirales</taxon>
        <taxon>Leptospiraceae</taxon>
        <taxon>Leptospira</taxon>
    </lineage>
</organism>
<dbReference type="KEGG" id="lst:LSS_01882"/>
<evidence type="ECO:0000313" key="1">
    <source>
        <dbReference type="EMBL" id="EKT88532.1"/>
    </source>
</evidence>
<evidence type="ECO:0000313" key="2">
    <source>
        <dbReference type="Proteomes" id="UP000035800"/>
    </source>
</evidence>